<dbReference type="Pfam" id="PF13193">
    <property type="entry name" value="AMP-binding_C"/>
    <property type="match status" value="1"/>
</dbReference>
<dbReference type="GO" id="GO:0016878">
    <property type="term" value="F:acid-thiol ligase activity"/>
    <property type="evidence" value="ECO:0007669"/>
    <property type="project" value="UniProtKB-ARBA"/>
</dbReference>
<dbReference type="InterPro" id="IPR042099">
    <property type="entry name" value="ANL_N_sf"/>
</dbReference>
<dbReference type="Gene3D" id="3.40.50.12780">
    <property type="entry name" value="N-terminal domain of ligase-like"/>
    <property type="match status" value="1"/>
</dbReference>
<dbReference type="InterPro" id="IPR025110">
    <property type="entry name" value="AMP-bd_C"/>
</dbReference>
<evidence type="ECO:0000259" key="3">
    <source>
        <dbReference type="Pfam" id="PF00501"/>
    </source>
</evidence>
<dbReference type="InterPro" id="IPR045851">
    <property type="entry name" value="AMP-bd_C_sf"/>
</dbReference>
<keyword evidence="6" id="KW-1185">Reference proteome</keyword>
<reference evidence="5 6" key="2">
    <citation type="submission" date="2019-08" db="EMBL/GenBank/DDBJ databases">
        <title>Jejuicoccus antrihumi gen. nov., sp. nov., a new member of the family Dermacoccaceae isolated from a cave.</title>
        <authorList>
            <person name="Schumann P."/>
            <person name="Kim I.S."/>
        </authorList>
    </citation>
    <scope>NUCLEOTIDE SEQUENCE [LARGE SCALE GENOMIC DNA]</scope>
    <source>
        <strain evidence="5 6">C5-26</strain>
    </source>
</reference>
<dbReference type="AlphaFoldDB" id="A0A563E264"/>
<reference evidence="5 6" key="1">
    <citation type="submission" date="2019-05" db="EMBL/GenBank/DDBJ databases">
        <authorList>
            <person name="Lee S.D."/>
        </authorList>
    </citation>
    <scope>NUCLEOTIDE SEQUENCE [LARGE SCALE GENOMIC DNA]</scope>
    <source>
        <strain evidence="5 6">C5-26</strain>
    </source>
</reference>
<sequence>MSTRTDVPDLDDSTRALRRLHWPNLLDRHAFQDSAGAALRWLGSTITWREFADAASRFAAALHASGVGRGDRVMLVMMNRPEFLYATIGAHRLGAIVVPVNFRLVAAELTYVIDDSEPAVVVVDESLAGGVRAALDATTTRPRVIVTGGAADSLDSYESFVADHDEHPVVDVDENAAAFIMYTSGTTGRPKGAVLSHLNFHCNGDTCTQAWTSHLDDITLVATPLFHIGGIGVFTGTMLLGTTVVLQPTGLFDADATLDLMADEAVTGTFMVPAQWQALCAAQSAAPRDLRLRVLSWGAAPATEHLLREMAKVFPDAQSVAVFGQTEMSPITCVLQQEDSLRKLGSVGRPIPSLATRVVGPGGRDVAPGEVGEIIYRGPTQMLGYWGKPDATAAAMAGGWFHSGDLVRVDDEGFVYVVDRSKDLIISGGENIYCLEVENVLADHPDIVEVQVIGRADEKWGETPVAVAVLRPGATLRLEELRSWAGERLARYKLPTALETIDELPRNASGKVLKGPLRRQFGAS</sequence>
<name>A0A563E264_9MICO</name>
<evidence type="ECO:0000256" key="1">
    <source>
        <dbReference type="ARBA" id="ARBA00006432"/>
    </source>
</evidence>
<dbReference type="NCBIfam" id="NF004837">
    <property type="entry name" value="PRK06187.1"/>
    <property type="match status" value="1"/>
</dbReference>
<dbReference type="RefSeq" id="WP_146316479.1">
    <property type="nucleotide sequence ID" value="NZ_VCQV01000010.1"/>
</dbReference>
<dbReference type="InterPro" id="IPR020845">
    <property type="entry name" value="AMP-binding_CS"/>
</dbReference>
<evidence type="ECO:0000313" key="6">
    <source>
        <dbReference type="Proteomes" id="UP000320244"/>
    </source>
</evidence>
<dbReference type="SUPFAM" id="SSF56801">
    <property type="entry name" value="Acetyl-CoA synthetase-like"/>
    <property type="match status" value="1"/>
</dbReference>
<comment type="caution">
    <text evidence="5">The sequence shown here is derived from an EMBL/GenBank/DDBJ whole genome shotgun (WGS) entry which is preliminary data.</text>
</comment>
<dbReference type="Pfam" id="PF00501">
    <property type="entry name" value="AMP-binding"/>
    <property type="match status" value="1"/>
</dbReference>
<accession>A0A563E264</accession>
<feature type="domain" description="AMP-dependent synthetase/ligase" evidence="3">
    <location>
        <begin position="30"/>
        <end position="386"/>
    </location>
</feature>
<comment type="similarity">
    <text evidence="1">Belongs to the ATP-dependent AMP-binding enzyme family.</text>
</comment>
<proteinExistence type="inferred from homology"/>
<dbReference type="PANTHER" id="PTHR43767:SF1">
    <property type="entry name" value="NONRIBOSOMAL PEPTIDE SYNTHASE PES1 (EUROFUNG)-RELATED"/>
    <property type="match status" value="1"/>
</dbReference>
<evidence type="ECO:0000259" key="4">
    <source>
        <dbReference type="Pfam" id="PF13193"/>
    </source>
</evidence>
<dbReference type="EMBL" id="VCQV01000010">
    <property type="protein sequence ID" value="TWP36638.1"/>
    <property type="molecule type" value="Genomic_DNA"/>
</dbReference>
<protein>
    <submittedName>
        <fullName evidence="5">Long-chain-fatty-acid--CoA ligase</fullName>
    </submittedName>
</protein>
<dbReference type="InterPro" id="IPR000873">
    <property type="entry name" value="AMP-dep_synth/lig_dom"/>
</dbReference>
<dbReference type="Proteomes" id="UP000320244">
    <property type="component" value="Unassembled WGS sequence"/>
</dbReference>
<dbReference type="PROSITE" id="PS00455">
    <property type="entry name" value="AMP_BINDING"/>
    <property type="match status" value="1"/>
</dbReference>
<dbReference type="FunFam" id="3.30.300.30:FF:000008">
    <property type="entry name" value="2,3-dihydroxybenzoate-AMP ligase"/>
    <property type="match status" value="1"/>
</dbReference>
<keyword evidence="2 5" id="KW-0436">Ligase</keyword>
<dbReference type="Gene3D" id="3.30.300.30">
    <property type="match status" value="1"/>
</dbReference>
<evidence type="ECO:0000313" key="5">
    <source>
        <dbReference type="EMBL" id="TWP36638.1"/>
    </source>
</evidence>
<gene>
    <name evidence="5" type="ORF">FGL98_09275</name>
</gene>
<organism evidence="5 6">
    <name type="scientific">Leekyejoonella antrihumi</name>
    <dbReference type="NCBI Taxonomy" id="1660198"/>
    <lineage>
        <taxon>Bacteria</taxon>
        <taxon>Bacillati</taxon>
        <taxon>Actinomycetota</taxon>
        <taxon>Actinomycetes</taxon>
        <taxon>Micrococcales</taxon>
        <taxon>Dermacoccaceae</taxon>
        <taxon>Leekyejoonella</taxon>
    </lineage>
</organism>
<feature type="domain" description="AMP-binding enzyme C-terminal" evidence="4">
    <location>
        <begin position="436"/>
        <end position="511"/>
    </location>
</feature>
<evidence type="ECO:0000256" key="2">
    <source>
        <dbReference type="ARBA" id="ARBA00022598"/>
    </source>
</evidence>
<dbReference type="OrthoDB" id="9803968at2"/>
<dbReference type="PANTHER" id="PTHR43767">
    <property type="entry name" value="LONG-CHAIN-FATTY-ACID--COA LIGASE"/>
    <property type="match status" value="1"/>
</dbReference>
<dbReference type="InterPro" id="IPR050237">
    <property type="entry name" value="ATP-dep_AMP-bd_enzyme"/>
</dbReference>